<dbReference type="AlphaFoldDB" id="A0AAX3BC16"/>
<dbReference type="KEGG" id="taqu:KDW03_09145"/>
<evidence type="ECO:0000313" key="2">
    <source>
        <dbReference type="Proteomes" id="UP001056539"/>
    </source>
</evidence>
<dbReference type="RefSeq" id="WP_271434782.1">
    <property type="nucleotide sequence ID" value="NZ_CP073355.1"/>
</dbReference>
<dbReference type="Proteomes" id="UP001056539">
    <property type="component" value="Chromosome"/>
</dbReference>
<sequence>MKDILHRLHLPKDVVEILHKSPGITTFNTREELIELSLGGKENNFYEVRYTVENTTPVQEVIEATVTRCKNGIVINYPDPYMRRRDPNSMVIGDEEETDKPTYEEKYGKPFSELRNATFEWLSQQELLIMPFISGDNSLDYYSLVIVPKNAAFFALMLGDIQGFIPFDSLPKDFRPMAVVYVAPTFRYSHFDGKQIVVHNRLHHIHEVFSYNLYPGPSAKKGVYSVLLDIGEKEGWLTIHASSVKVITPYDNELVMLHEGASGGGKSELHQQIRREKDNKIVLATHMRTQDKIYLELNESCDLKPLTDDMTMVHPKFQKNHKKMIIKDAEEGWFVRVDNIPHYGTDPHLEKICTEPSEPLVFLNIDAVPNSTALIWEHIEDAPGKKCPNPRVILPKRLIPDVIDQATAVDVRSFGVRTPPCFDDAPSYGIIGVAHVLPPALAWLWRLVSPRGHANPSISGNMKALSSEGVGSFWPFATGKMVRHANLLLEQFQDYTDTLYLLIPNQHIGAYEVGFMPEWVVREYLAKRGSARIKSSQLVPARCSLLGYALEYMKFEGVYIPKSLLQVNLQPDVGDETYDKGAAMLEEFFKSELQQFLTRDLSSVGRHIIECCLDNGTVQDYEELLS</sequence>
<proteinExistence type="predicted"/>
<dbReference type="InterPro" id="IPR032583">
    <property type="entry name" value="DUF4914"/>
</dbReference>
<keyword evidence="2" id="KW-1185">Reference proteome</keyword>
<protein>
    <submittedName>
        <fullName evidence="1">DUF4914 family protein</fullName>
    </submittedName>
</protein>
<dbReference type="EMBL" id="CP073355">
    <property type="protein sequence ID" value="URA09645.1"/>
    <property type="molecule type" value="Genomic_DNA"/>
</dbReference>
<organism evidence="1 2">
    <name type="scientific">Thermospira aquatica</name>
    <dbReference type="NCBI Taxonomy" id="2828656"/>
    <lineage>
        <taxon>Bacteria</taxon>
        <taxon>Pseudomonadati</taxon>
        <taxon>Spirochaetota</taxon>
        <taxon>Spirochaetia</taxon>
        <taxon>Brevinematales</taxon>
        <taxon>Thermospiraceae</taxon>
        <taxon>Thermospira</taxon>
    </lineage>
</organism>
<reference evidence="1" key="2">
    <citation type="submission" date="2022-06" db="EMBL/GenBank/DDBJ databases">
        <title>Thermospira aquatica gen. nov., sp. nov.</title>
        <authorList>
            <person name="Ben Ali Gam Z."/>
            <person name="Labat M."/>
        </authorList>
    </citation>
    <scope>NUCLEOTIDE SEQUENCE</scope>
    <source>
        <strain evidence="1">F1F22</strain>
    </source>
</reference>
<dbReference type="SUPFAM" id="SSF53795">
    <property type="entry name" value="PEP carboxykinase-like"/>
    <property type="match status" value="1"/>
</dbReference>
<gene>
    <name evidence="1" type="ORF">KDW03_09145</name>
</gene>
<reference evidence="1" key="1">
    <citation type="submission" date="2021-04" db="EMBL/GenBank/DDBJ databases">
        <authorList>
            <person name="Postec A."/>
        </authorList>
    </citation>
    <scope>NUCLEOTIDE SEQUENCE</scope>
    <source>
        <strain evidence="1">F1F22</strain>
    </source>
</reference>
<name>A0AAX3BC16_9SPIR</name>
<accession>A0AAX3BC16</accession>
<dbReference type="Pfam" id="PF16260">
    <property type="entry name" value="DUF4914"/>
    <property type="match status" value="1"/>
</dbReference>
<evidence type="ECO:0000313" key="1">
    <source>
        <dbReference type="EMBL" id="URA09645.1"/>
    </source>
</evidence>